<keyword evidence="3" id="KW-0378">Hydrolase</keyword>
<dbReference type="Pfam" id="PF00753">
    <property type="entry name" value="Lactamase_B"/>
    <property type="match status" value="1"/>
</dbReference>
<feature type="domain" description="Metallo-beta-lactamase" evidence="5">
    <location>
        <begin position="52"/>
        <end position="254"/>
    </location>
</feature>
<proteinExistence type="inferred from homology"/>
<reference evidence="6 7" key="1">
    <citation type="journal article" date="2017" name="Antonie Van Leeuwenhoek">
        <title>Rhizobium rhizosphaerae sp. nov., a novel species isolated from rice rhizosphere.</title>
        <authorList>
            <person name="Zhao J.J."/>
            <person name="Zhang J."/>
            <person name="Zhang R.J."/>
            <person name="Zhang C.W."/>
            <person name="Yin H.Q."/>
            <person name="Zhang X.X."/>
        </authorList>
    </citation>
    <scope>NUCLEOTIDE SEQUENCE [LARGE SCALE GENOMIC DNA]</scope>
    <source>
        <strain evidence="6 7">RD15</strain>
    </source>
</reference>
<dbReference type="CDD" id="cd07720">
    <property type="entry name" value="OPHC2-like_MBL-fold"/>
    <property type="match status" value="1"/>
</dbReference>
<accession>A0ABX3P7I5</accession>
<evidence type="ECO:0000256" key="2">
    <source>
        <dbReference type="ARBA" id="ARBA00022723"/>
    </source>
</evidence>
<dbReference type="InterPro" id="IPR001279">
    <property type="entry name" value="Metallo-B-lactamas"/>
</dbReference>
<keyword evidence="2" id="KW-0479">Metal-binding</keyword>
<evidence type="ECO:0000313" key="7">
    <source>
        <dbReference type="Proteomes" id="UP000192652"/>
    </source>
</evidence>
<gene>
    <name evidence="6" type="ORF">BTR14_21860</name>
</gene>
<evidence type="ECO:0000256" key="4">
    <source>
        <dbReference type="ARBA" id="ARBA00022833"/>
    </source>
</evidence>
<keyword evidence="7" id="KW-1185">Reference proteome</keyword>
<name>A0ABX3P7I5_9HYPH</name>
<dbReference type="InterPro" id="IPR051013">
    <property type="entry name" value="MBL_superfamily_lactonases"/>
</dbReference>
<sequence>MGGVAQSFGPFSVRRLMDGVFEAPVADLRHLGGSGPLAAFTAGVAGSTLPMDVNCFLLRSAEGLTLVDAGCGSAWGARYGHARAAMKEAGIDPGDIDRVLITHLHGDHALGLIESESAYFPRAEIVIPARDFAFFTDEAQRAAVPAARRGGFDVAARVRRAYGDRIRLVGEGAVTEGIVLLPLPGHTPGQAGYRLGSGENALVIIGDALHLAEAQAADPDLGFIYDVDPVIAGDTRRRLLGEAAEQGWALAGGHLPGILRARATEGRFVLTAV</sequence>
<comment type="caution">
    <text evidence="6">The sequence shown here is derived from an EMBL/GenBank/DDBJ whole genome shotgun (WGS) entry which is preliminary data.</text>
</comment>
<dbReference type="Proteomes" id="UP000192652">
    <property type="component" value="Unassembled WGS sequence"/>
</dbReference>
<dbReference type="InterPro" id="IPR036866">
    <property type="entry name" value="RibonucZ/Hydroxyglut_hydro"/>
</dbReference>
<protein>
    <submittedName>
        <fullName evidence="6">MBL fold metallo-hydrolase</fullName>
    </submittedName>
</protein>
<evidence type="ECO:0000256" key="3">
    <source>
        <dbReference type="ARBA" id="ARBA00022801"/>
    </source>
</evidence>
<dbReference type="SUPFAM" id="SSF56281">
    <property type="entry name" value="Metallo-hydrolase/oxidoreductase"/>
    <property type="match status" value="1"/>
</dbReference>
<keyword evidence="4" id="KW-0862">Zinc</keyword>
<dbReference type="Gene3D" id="3.60.15.10">
    <property type="entry name" value="Ribonuclease Z/Hydroxyacylglutathione hydrolase-like"/>
    <property type="match status" value="1"/>
</dbReference>
<organism evidence="6 7">
    <name type="scientific">Xaviernesmea rhizosphaerae</name>
    <dbReference type="NCBI Taxonomy" id="1672749"/>
    <lineage>
        <taxon>Bacteria</taxon>
        <taxon>Pseudomonadati</taxon>
        <taxon>Pseudomonadota</taxon>
        <taxon>Alphaproteobacteria</taxon>
        <taxon>Hyphomicrobiales</taxon>
        <taxon>Rhizobiaceae</taxon>
        <taxon>Rhizobium/Agrobacterium group</taxon>
        <taxon>Xaviernesmea</taxon>
    </lineage>
</organism>
<evidence type="ECO:0000256" key="1">
    <source>
        <dbReference type="ARBA" id="ARBA00007749"/>
    </source>
</evidence>
<evidence type="ECO:0000313" key="6">
    <source>
        <dbReference type="EMBL" id="OQP83714.1"/>
    </source>
</evidence>
<dbReference type="EMBL" id="MSPX01000028">
    <property type="protein sequence ID" value="OQP83714.1"/>
    <property type="molecule type" value="Genomic_DNA"/>
</dbReference>
<evidence type="ECO:0000259" key="5">
    <source>
        <dbReference type="SMART" id="SM00849"/>
    </source>
</evidence>
<dbReference type="PANTHER" id="PTHR42978:SF6">
    <property type="entry name" value="QUORUM-QUENCHING LACTONASE YTNP-RELATED"/>
    <property type="match status" value="1"/>
</dbReference>
<dbReference type="PANTHER" id="PTHR42978">
    <property type="entry name" value="QUORUM-QUENCHING LACTONASE YTNP-RELATED-RELATED"/>
    <property type="match status" value="1"/>
</dbReference>
<dbReference type="SMART" id="SM00849">
    <property type="entry name" value="Lactamase_B"/>
    <property type="match status" value="1"/>
</dbReference>
<comment type="similarity">
    <text evidence="1">Belongs to the metallo-beta-lactamase superfamily.</text>
</comment>
<dbReference type="RefSeq" id="WP_081177731.1">
    <property type="nucleotide sequence ID" value="NZ_MSPX01000028.1"/>
</dbReference>